<gene>
    <name evidence="7" type="ORF">IAB76_06930</name>
</gene>
<feature type="transmembrane region" description="Helical" evidence="6">
    <location>
        <begin position="137"/>
        <end position="157"/>
    </location>
</feature>
<evidence type="ECO:0000256" key="3">
    <source>
        <dbReference type="ARBA" id="ARBA00022692"/>
    </source>
</evidence>
<dbReference type="EMBL" id="JADILW010000104">
    <property type="protein sequence ID" value="MBO8480820.1"/>
    <property type="molecule type" value="Genomic_DNA"/>
</dbReference>
<evidence type="ECO:0000256" key="5">
    <source>
        <dbReference type="ARBA" id="ARBA00023136"/>
    </source>
</evidence>
<dbReference type="PANTHER" id="PTHR43823:SF3">
    <property type="entry name" value="MULTIDRUG EXPORT PROTEIN MEPA"/>
    <property type="match status" value="1"/>
</dbReference>
<keyword evidence="3 6" id="KW-0812">Transmembrane</keyword>
<dbReference type="InterPro" id="IPR045070">
    <property type="entry name" value="MATE_MepA-like"/>
</dbReference>
<reference evidence="7" key="2">
    <citation type="journal article" date="2021" name="PeerJ">
        <title>Extensive microbial diversity within the chicken gut microbiome revealed by metagenomics and culture.</title>
        <authorList>
            <person name="Gilroy R."/>
            <person name="Ravi A."/>
            <person name="Getino M."/>
            <person name="Pursley I."/>
            <person name="Horton D.L."/>
            <person name="Alikhan N.F."/>
            <person name="Baker D."/>
            <person name="Gharbi K."/>
            <person name="Hall N."/>
            <person name="Watson M."/>
            <person name="Adriaenssens E.M."/>
            <person name="Foster-Nyarko E."/>
            <person name="Jarju S."/>
            <person name="Secka A."/>
            <person name="Antonio M."/>
            <person name="Oren A."/>
            <person name="Chaudhuri R.R."/>
            <person name="La Ragione R."/>
            <person name="Hildebrand F."/>
            <person name="Pallen M.J."/>
        </authorList>
    </citation>
    <scope>NUCLEOTIDE SEQUENCE</scope>
    <source>
        <strain evidence="7">B3-1481</strain>
    </source>
</reference>
<feature type="transmembrane region" description="Helical" evidence="6">
    <location>
        <begin position="95"/>
        <end position="117"/>
    </location>
</feature>
<proteinExistence type="predicted"/>
<evidence type="ECO:0000256" key="1">
    <source>
        <dbReference type="ARBA" id="ARBA00004651"/>
    </source>
</evidence>
<dbReference type="PANTHER" id="PTHR43823">
    <property type="entry name" value="SPORULATION PROTEIN YKVU"/>
    <property type="match status" value="1"/>
</dbReference>
<comment type="caution">
    <text evidence="7">The sequence shown here is derived from an EMBL/GenBank/DDBJ whole genome shotgun (WGS) entry which is preliminary data.</text>
</comment>
<evidence type="ECO:0000256" key="6">
    <source>
        <dbReference type="SAM" id="Phobius"/>
    </source>
</evidence>
<feature type="transmembrane region" description="Helical" evidence="6">
    <location>
        <begin position="324"/>
        <end position="346"/>
    </location>
</feature>
<dbReference type="InterPro" id="IPR002528">
    <property type="entry name" value="MATE_fam"/>
</dbReference>
<dbReference type="CDD" id="cd13143">
    <property type="entry name" value="MATE_MepA_like"/>
    <property type="match status" value="1"/>
</dbReference>
<feature type="transmembrane region" description="Helical" evidence="6">
    <location>
        <begin position="20"/>
        <end position="41"/>
    </location>
</feature>
<keyword evidence="4 6" id="KW-1133">Transmembrane helix</keyword>
<evidence type="ECO:0000313" key="8">
    <source>
        <dbReference type="Proteomes" id="UP000823769"/>
    </source>
</evidence>
<protein>
    <submittedName>
        <fullName evidence="7">MATE family efflux transporter</fullName>
    </submittedName>
</protein>
<feature type="transmembrane region" description="Helical" evidence="6">
    <location>
        <begin position="61"/>
        <end position="83"/>
    </location>
</feature>
<evidence type="ECO:0000256" key="2">
    <source>
        <dbReference type="ARBA" id="ARBA00022475"/>
    </source>
</evidence>
<keyword evidence="5 6" id="KW-0472">Membrane</keyword>
<dbReference type="GO" id="GO:0042910">
    <property type="term" value="F:xenobiotic transmembrane transporter activity"/>
    <property type="evidence" value="ECO:0007669"/>
    <property type="project" value="InterPro"/>
</dbReference>
<dbReference type="GO" id="GO:0005886">
    <property type="term" value="C:plasma membrane"/>
    <property type="evidence" value="ECO:0007669"/>
    <property type="project" value="UniProtKB-SubCell"/>
</dbReference>
<comment type="subcellular location">
    <subcellularLocation>
        <location evidence="1">Cell membrane</location>
        <topology evidence="1">Multi-pass membrane protein</topology>
    </subcellularLocation>
</comment>
<dbReference type="Pfam" id="PF01554">
    <property type="entry name" value="MatE"/>
    <property type="match status" value="2"/>
</dbReference>
<feature type="transmembrane region" description="Helical" evidence="6">
    <location>
        <begin position="196"/>
        <end position="217"/>
    </location>
</feature>
<dbReference type="InterPro" id="IPR051327">
    <property type="entry name" value="MATE_MepA_subfamily"/>
</dbReference>
<feature type="transmembrane region" description="Helical" evidence="6">
    <location>
        <begin position="276"/>
        <end position="299"/>
    </location>
</feature>
<feature type="transmembrane region" description="Helical" evidence="6">
    <location>
        <begin position="366"/>
        <end position="386"/>
    </location>
</feature>
<evidence type="ECO:0000256" key="4">
    <source>
        <dbReference type="ARBA" id="ARBA00022989"/>
    </source>
</evidence>
<dbReference type="AlphaFoldDB" id="A0A9D9IZC1"/>
<dbReference type="GO" id="GO:0015297">
    <property type="term" value="F:antiporter activity"/>
    <property type="evidence" value="ECO:0007669"/>
    <property type="project" value="InterPro"/>
</dbReference>
<organism evidence="7 8">
    <name type="scientific">Candidatus Cryptobacteroides avistercoris</name>
    <dbReference type="NCBI Taxonomy" id="2840758"/>
    <lineage>
        <taxon>Bacteria</taxon>
        <taxon>Pseudomonadati</taxon>
        <taxon>Bacteroidota</taxon>
        <taxon>Bacteroidia</taxon>
        <taxon>Bacteroidales</taxon>
        <taxon>Candidatus Cryptobacteroides</taxon>
    </lineage>
</organism>
<feature type="transmembrane region" description="Helical" evidence="6">
    <location>
        <begin position="252"/>
        <end position="270"/>
    </location>
</feature>
<dbReference type="Proteomes" id="UP000823769">
    <property type="component" value="Unassembled WGS sequence"/>
</dbReference>
<accession>A0A9D9IZC1</accession>
<name>A0A9D9IZC1_9BACT</name>
<feature type="transmembrane region" description="Helical" evidence="6">
    <location>
        <begin position="424"/>
        <end position="444"/>
    </location>
</feature>
<sequence length="453" mass="49324">MNRDAIDFEKESVFTLFRKLLIPTLLGSTAMSAVSTIDGIFVGHGVGADGVAAVNIVAPIYQVMAGLGFMIGAGCSVVSSIHLSHKKLKVARINVSQALLAASLLSLLIIAAVMLFPEGTARLLGASDTLMPQVTDYLKWIMPAFLFEMWSLIALFIIRLDGAPKYAMWCNMIPAFMNVVLDWLFIFPLGMGVKGAAIATAISIMTGGFMALGYLLFSAKTLRLIPLKISPTSIRLGLRNIGYQCKIGSSSLLGELIMAVFIFVGNWQFMRYLGDTGVGAFGIACYYAPFFFMIGNAIAQSAQPIISYNFGAERLSQVVQARSLLLRTAIGFGLFMSALFVAFPKALVGLFVDVQSPAGLLAAEGFPLFGMGALFYILNIAMIGYYQSIKKIRKSTWFMLLRGFFFLIPVFFLLPLAAGTPGMWLVMPATEFLTAVVIFLSWRLTRRSPRVVS</sequence>
<keyword evidence="2" id="KW-1003">Cell membrane</keyword>
<feature type="transmembrane region" description="Helical" evidence="6">
    <location>
        <begin position="169"/>
        <end position="190"/>
    </location>
</feature>
<evidence type="ECO:0000313" key="7">
    <source>
        <dbReference type="EMBL" id="MBO8480820.1"/>
    </source>
</evidence>
<reference evidence="7" key="1">
    <citation type="submission" date="2020-10" db="EMBL/GenBank/DDBJ databases">
        <authorList>
            <person name="Gilroy R."/>
        </authorList>
    </citation>
    <scope>NUCLEOTIDE SEQUENCE</scope>
    <source>
        <strain evidence="7">B3-1481</strain>
    </source>
</reference>
<feature type="transmembrane region" description="Helical" evidence="6">
    <location>
        <begin position="398"/>
        <end position="418"/>
    </location>
</feature>